<reference evidence="1 2" key="1">
    <citation type="journal article" date="2021" name="Elife">
        <title>Chloroplast acquisition without the gene transfer in kleptoplastic sea slugs, Plakobranchus ocellatus.</title>
        <authorList>
            <person name="Maeda T."/>
            <person name="Takahashi S."/>
            <person name="Yoshida T."/>
            <person name="Shimamura S."/>
            <person name="Takaki Y."/>
            <person name="Nagai Y."/>
            <person name="Toyoda A."/>
            <person name="Suzuki Y."/>
            <person name="Arimoto A."/>
            <person name="Ishii H."/>
            <person name="Satoh N."/>
            <person name="Nishiyama T."/>
            <person name="Hasebe M."/>
            <person name="Maruyama T."/>
            <person name="Minagawa J."/>
            <person name="Obokata J."/>
            <person name="Shigenobu S."/>
        </authorList>
    </citation>
    <scope>NUCLEOTIDE SEQUENCE [LARGE SCALE GENOMIC DNA]</scope>
</reference>
<evidence type="ECO:0000313" key="1">
    <source>
        <dbReference type="EMBL" id="GFS19337.1"/>
    </source>
</evidence>
<keyword evidence="2" id="KW-1185">Reference proteome</keyword>
<protein>
    <submittedName>
        <fullName evidence="1">Uncharacterized protein</fullName>
    </submittedName>
</protein>
<proteinExistence type="predicted"/>
<sequence>MQRYKHCSARGANFCLFSRIPKLHRYFWLATPHTHNRSHHFSHASPVTPFTKLMNGTKYLAISYRRNVVEVEGAVGSYAGERPTIPRISLHSSGTSLPFQF</sequence>
<name>A0AAV4J967_9GAST</name>
<accession>A0AAV4J967</accession>
<organism evidence="1 2">
    <name type="scientific">Elysia marginata</name>
    <dbReference type="NCBI Taxonomy" id="1093978"/>
    <lineage>
        <taxon>Eukaryota</taxon>
        <taxon>Metazoa</taxon>
        <taxon>Spiralia</taxon>
        <taxon>Lophotrochozoa</taxon>
        <taxon>Mollusca</taxon>
        <taxon>Gastropoda</taxon>
        <taxon>Heterobranchia</taxon>
        <taxon>Euthyneura</taxon>
        <taxon>Panpulmonata</taxon>
        <taxon>Sacoglossa</taxon>
        <taxon>Placobranchoidea</taxon>
        <taxon>Plakobranchidae</taxon>
        <taxon>Elysia</taxon>
    </lineage>
</organism>
<evidence type="ECO:0000313" key="2">
    <source>
        <dbReference type="Proteomes" id="UP000762676"/>
    </source>
</evidence>
<comment type="caution">
    <text evidence="1">The sequence shown here is derived from an EMBL/GenBank/DDBJ whole genome shotgun (WGS) entry which is preliminary data.</text>
</comment>
<dbReference type="EMBL" id="BMAT01013748">
    <property type="protein sequence ID" value="GFS19337.1"/>
    <property type="molecule type" value="Genomic_DNA"/>
</dbReference>
<dbReference type="Proteomes" id="UP000762676">
    <property type="component" value="Unassembled WGS sequence"/>
</dbReference>
<dbReference type="AlphaFoldDB" id="A0AAV4J967"/>
<gene>
    <name evidence="1" type="ORF">ElyMa_006870900</name>
</gene>